<comment type="caution">
    <text evidence="2">The sequence shown here is derived from an EMBL/GenBank/DDBJ whole genome shotgun (WGS) entry which is preliminary data.</text>
</comment>
<reference evidence="2 3" key="1">
    <citation type="journal article" date="2024" name="J Genomics">
        <title>Draft genome sequencing and assembly of Favolaschia claudopus CIRM-BRFM 2984 isolated from oak limbs.</title>
        <authorList>
            <person name="Navarro D."/>
            <person name="Drula E."/>
            <person name="Chaduli D."/>
            <person name="Cazenave R."/>
            <person name="Ahrendt S."/>
            <person name="Wang J."/>
            <person name="Lipzen A."/>
            <person name="Daum C."/>
            <person name="Barry K."/>
            <person name="Grigoriev I.V."/>
            <person name="Favel A."/>
            <person name="Rosso M.N."/>
            <person name="Martin F."/>
        </authorList>
    </citation>
    <scope>NUCLEOTIDE SEQUENCE [LARGE SCALE GENOMIC DNA]</scope>
    <source>
        <strain evidence="2 3">CIRM-BRFM 2984</strain>
    </source>
</reference>
<feature type="region of interest" description="Disordered" evidence="1">
    <location>
        <begin position="634"/>
        <end position="658"/>
    </location>
</feature>
<proteinExistence type="predicted"/>
<dbReference type="SUPFAM" id="SSF53098">
    <property type="entry name" value="Ribonuclease H-like"/>
    <property type="match status" value="1"/>
</dbReference>
<dbReference type="Proteomes" id="UP001362999">
    <property type="component" value="Unassembled WGS sequence"/>
</dbReference>
<evidence type="ECO:0000313" key="3">
    <source>
        <dbReference type="Proteomes" id="UP001362999"/>
    </source>
</evidence>
<protein>
    <recommendedName>
        <fullName evidence="4">DUF659 domain-containing protein</fullName>
    </recommendedName>
</protein>
<evidence type="ECO:0008006" key="4">
    <source>
        <dbReference type="Google" id="ProtNLM"/>
    </source>
</evidence>
<dbReference type="InterPro" id="IPR012337">
    <property type="entry name" value="RNaseH-like_sf"/>
</dbReference>
<organism evidence="2 3">
    <name type="scientific">Favolaschia claudopus</name>
    <dbReference type="NCBI Taxonomy" id="2862362"/>
    <lineage>
        <taxon>Eukaryota</taxon>
        <taxon>Fungi</taxon>
        <taxon>Dikarya</taxon>
        <taxon>Basidiomycota</taxon>
        <taxon>Agaricomycotina</taxon>
        <taxon>Agaricomycetes</taxon>
        <taxon>Agaricomycetidae</taxon>
        <taxon>Agaricales</taxon>
        <taxon>Marasmiineae</taxon>
        <taxon>Mycenaceae</taxon>
        <taxon>Favolaschia</taxon>
    </lineage>
</organism>
<name>A0AAV9ZG32_9AGAR</name>
<evidence type="ECO:0000256" key="1">
    <source>
        <dbReference type="SAM" id="MobiDB-lite"/>
    </source>
</evidence>
<gene>
    <name evidence="2" type="ORF">R3P38DRAFT_2808242</name>
</gene>
<accession>A0AAV9ZG32</accession>
<evidence type="ECO:0000313" key="2">
    <source>
        <dbReference type="EMBL" id="KAK6981310.1"/>
    </source>
</evidence>
<dbReference type="AlphaFoldDB" id="A0AAV9ZG32"/>
<dbReference type="EMBL" id="JAWWNJ010000151">
    <property type="protein sequence ID" value="KAK6981310.1"/>
    <property type="molecule type" value="Genomic_DNA"/>
</dbReference>
<sequence>MGLSNEEYNALCSGSDKFFTISSYGFDDVKAVMQLVFGSDRSSDHALAWTSYWERVFPLAGQLDRDEPYTAPDVPPQFGSDDVTMTDAAPSGTPVLSISLDGQADRQEVKKLGKSFDTLVAALVIERSEKNSVGDLKPIYHCLGCDNSWRNNSRTRCGPHLIACSKLQRDFPDAWEAFRDSFSNASASNVLTGKAVAPPVREKSRKAEDPNHDRVAIPGIATASTKAAPVQRTLGASWGSTEKMTAPRQSAIDYLLLRLLVCCSLAFALLDNGFFIDFCNALCSSYSVPDRSSFVTSRLAIETTYAMEQLQAMVQSFIHLTLSFDGWSSRRKDEIYTTHVTTSACLSYLVAGIILTGISATGDKICEELTKARAIGTCYSILLEYTAVRFSMVVSDTTGNVKKCRALICTKWPWILNCPDPCHQLNLLAKEIMVGSKEFPKIKGFTEPMKFVSLITTFFSHSNDSTIYLRDELKTEEDRRSLVAFGETRFSTFANQARSVSRCFNAIQSLFERGQVKFDTKAPTSLNEYHRQPTDPKRVRIPTLDDLLNPTAPTDSDAPIDLGSVFNLRSKDPFNTAEVEDMVDGEDETDIDAPPLVQRVANLPVLEIETYIGLKAPKLTQRFGPKQMDIRTALSPQKPKAAKAPWNTGSSKWDARKW</sequence>
<keyword evidence="3" id="KW-1185">Reference proteome</keyword>